<dbReference type="RefSeq" id="WP_007621979.1">
    <property type="nucleotide sequence ID" value="NZ_BANX01000022.1"/>
</dbReference>
<keyword evidence="4" id="KW-1185">Reference proteome</keyword>
<name>M0QP12_9ACTN</name>
<dbReference type="eggNOG" id="ENOG5034B9U">
    <property type="taxonomic scope" value="Bacteria"/>
</dbReference>
<feature type="region of interest" description="Disordered" evidence="1">
    <location>
        <begin position="1"/>
        <end position="53"/>
    </location>
</feature>
<dbReference type="OrthoDB" id="4381799at2"/>
<feature type="transmembrane region" description="Helical" evidence="2">
    <location>
        <begin position="55"/>
        <end position="77"/>
    </location>
</feature>
<evidence type="ECO:0000313" key="3">
    <source>
        <dbReference type="EMBL" id="GAC69182.1"/>
    </source>
</evidence>
<protein>
    <submittedName>
        <fullName evidence="3">Uncharacterized protein</fullName>
    </submittedName>
</protein>
<organism evidence="3 4">
    <name type="scientific">Gordonia soli NBRC 108243</name>
    <dbReference type="NCBI Taxonomy" id="1223545"/>
    <lineage>
        <taxon>Bacteria</taxon>
        <taxon>Bacillati</taxon>
        <taxon>Actinomycetota</taxon>
        <taxon>Actinomycetes</taxon>
        <taxon>Mycobacteriales</taxon>
        <taxon>Gordoniaceae</taxon>
        <taxon>Gordonia</taxon>
    </lineage>
</organism>
<proteinExistence type="predicted"/>
<accession>M0QP12</accession>
<keyword evidence="2" id="KW-0472">Membrane</keyword>
<dbReference type="Proteomes" id="UP000011666">
    <property type="component" value="Unassembled WGS sequence"/>
</dbReference>
<dbReference type="InterPro" id="IPR045512">
    <property type="entry name" value="DUF6480"/>
</dbReference>
<evidence type="ECO:0000256" key="1">
    <source>
        <dbReference type="SAM" id="MobiDB-lite"/>
    </source>
</evidence>
<keyword evidence="2" id="KW-0812">Transmembrane</keyword>
<dbReference type="EMBL" id="BANX01000022">
    <property type="protein sequence ID" value="GAC69182.1"/>
    <property type="molecule type" value="Genomic_DNA"/>
</dbReference>
<evidence type="ECO:0000313" key="4">
    <source>
        <dbReference type="Proteomes" id="UP000011666"/>
    </source>
</evidence>
<keyword evidence="2" id="KW-1133">Transmembrane helix</keyword>
<comment type="caution">
    <text evidence="3">The sequence shown here is derived from an EMBL/GenBank/DDBJ whole genome shotgun (WGS) entry which is preliminary data.</text>
</comment>
<dbReference type="AlphaFoldDB" id="M0QP12"/>
<dbReference type="STRING" id="1223545.GS4_22_00140"/>
<dbReference type="Pfam" id="PF20088">
    <property type="entry name" value="DUF6480"/>
    <property type="match status" value="1"/>
</dbReference>
<evidence type="ECO:0000256" key="2">
    <source>
        <dbReference type="SAM" id="Phobius"/>
    </source>
</evidence>
<sequence length="83" mass="8555">MTDPNRSASAYEPQNPEPDDTAGLERGGGVQPGDVPPVSTNVGGPNHEPPIRSRAGGYIVVGVCALVILIVAIGMFGRAINLF</sequence>
<reference evidence="3 4" key="1">
    <citation type="submission" date="2013-01" db="EMBL/GenBank/DDBJ databases">
        <title>Whole genome shotgun sequence of Gordonia soli NBRC 108243.</title>
        <authorList>
            <person name="Isaki-Nakamura S."/>
            <person name="Hosoyama A."/>
            <person name="Tsuchikane K."/>
            <person name="Ando Y."/>
            <person name="Baba S."/>
            <person name="Ohji S."/>
            <person name="Hamada M."/>
            <person name="Tamura T."/>
            <person name="Yamazoe A."/>
            <person name="Yamazaki S."/>
            <person name="Fujita N."/>
        </authorList>
    </citation>
    <scope>NUCLEOTIDE SEQUENCE [LARGE SCALE GENOMIC DNA]</scope>
    <source>
        <strain evidence="3 4">NBRC 108243</strain>
    </source>
</reference>
<gene>
    <name evidence="3" type="ORF">GS4_22_00140</name>
</gene>